<keyword evidence="3" id="KW-1185">Reference proteome</keyword>
<keyword evidence="1" id="KW-0472">Membrane</keyword>
<evidence type="ECO:0000313" key="2">
    <source>
        <dbReference type="EMBL" id="KAK3396057.1"/>
    </source>
</evidence>
<sequence>MKSCGWCIPSCATPPHAHGCPWCHSMSQDQSPSFRWRQPPGRGTVSRSAQLPPKSILGNLPYHRTDATAMSFETWESRAHRVCAAIDKRKRGADMRNRGRYIDDNTGINIQIIIFYTKVLIFKSKGYNLYNTFGEVPNSSPIIRRDAVFNIFGVNYIFTYLIIIFIITGYAGAGNIKSFFGGRTAAADIIIIFTFGSVITAADSRRNFYRLNKKLLY</sequence>
<dbReference type="Proteomes" id="UP001281003">
    <property type="component" value="Unassembled WGS sequence"/>
</dbReference>
<reference evidence="2" key="1">
    <citation type="journal article" date="2023" name="Mol. Phylogenet. Evol.">
        <title>Genome-scale phylogeny and comparative genomics of the fungal order Sordariales.</title>
        <authorList>
            <person name="Hensen N."/>
            <person name="Bonometti L."/>
            <person name="Westerberg I."/>
            <person name="Brannstrom I.O."/>
            <person name="Guillou S."/>
            <person name="Cros-Aarteil S."/>
            <person name="Calhoun S."/>
            <person name="Haridas S."/>
            <person name="Kuo A."/>
            <person name="Mondo S."/>
            <person name="Pangilinan J."/>
            <person name="Riley R."/>
            <person name="LaButti K."/>
            <person name="Andreopoulos B."/>
            <person name="Lipzen A."/>
            <person name="Chen C."/>
            <person name="Yan M."/>
            <person name="Daum C."/>
            <person name="Ng V."/>
            <person name="Clum A."/>
            <person name="Steindorff A."/>
            <person name="Ohm R.A."/>
            <person name="Martin F."/>
            <person name="Silar P."/>
            <person name="Natvig D.O."/>
            <person name="Lalanne C."/>
            <person name="Gautier V."/>
            <person name="Ament-Velasquez S.L."/>
            <person name="Kruys A."/>
            <person name="Hutchinson M.I."/>
            <person name="Powell A.J."/>
            <person name="Barry K."/>
            <person name="Miller A.N."/>
            <person name="Grigoriev I.V."/>
            <person name="Debuchy R."/>
            <person name="Gladieux P."/>
            <person name="Hiltunen Thoren M."/>
            <person name="Johannesson H."/>
        </authorList>
    </citation>
    <scope>NUCLEOTIDE SEQUENCE</scope>
    <source>
        <strain evidence="2">FGSC 1904</strain>
    </source>
</reference>
<keyword evidence="1" id="KW-1133">Transmembrane helix</keyword>
<accession>A0AAE0P9W8</accession>
<protein>
    <submittedName>
        <fullName evidence="2">Uncharacterized protein</fullName>
    </submittedName>
</protein>
<feature type="transmembrane region" description="Helical" evidence="1">
    <location>
        <begin position="185"/>
        <end position="204"/>
    </location>
</feature>
<gene>
    <name evidence="2" type="ORF">B0T20DRAFT_394612</name>
</gene>
<reference evidence="2" key="2">
    <citation type="submission" date="2023-07" db="EMBL/GenBank/DDBJ databases">
        <authorList>
            <consortium name="Lawrence Berkeley National Laboratory"/>
            <person name="Haridas S."/>
            <person name="Hensen N."/>
            <person name="Bonometti L."/>
            <person name="Westerberg I."/>
            <person name="Brannstrom I.O."/>
            <person name="Guillou S."/>
            <person name="Cros-Aarteil S."/>
            <person name="Calhoun S."/>
            <person name="Kuo A."/>
            <person name="Mondo S."/>
            <person name="Pangilinan J."/>
            <person name="Riley R."/>
            <person name="LaButti K."/>
            <person name="Andreopoulos B."/>
            <person name="Lipzen A."/>
            <person name="Chen C."/>
            <person name="Yanf M."/>
            <person name="Daum C."/>
            <person name="Ng V."/>
            <person name="Clum A."/>
            <person name="Steindorff A."/>
            <person name="Ohm R."/>
            <person name="Martin F."/>
            <person name="Silar P."/>
            <person name="Natvig D."/>
            <person name="Lalanne C."/>
            <person name="Gautier V."/>
            <person name="Ament-velasquez S.L."/>
            <person name="Kruys A."/>
            <person name="Hutchinson M.I."/>
            <person name="Powell A.J."/>
            <person name="Barry K."/>
            <person name="Miller A.N."/>
            <person name="Grigoriev I.V."/>
            <person name="Debuchy R."/>
            <person name="Gladieux P."/>
            <person name="Thoren M.H."/>
            <person name="Johannesson H."/>
        </authorList>
    </citation>
    <scope>NUCLEOTIDE SEQUENCE</scope>
    <source>
        <strain evidence="2">FGSC 1904</strain>
    </source>
</reference>
<evidence type="ECO:0000256" key="1">
    <source>
        <dbReference type="SAM" id="Phobius"/>
    </source>
</evidence>
<proteinExistence type="predicted"/>
<dbReference type="EMBL" id="JAUTDP010000009">
    <property type="protein sequence ID" value="KAK3396057.1"/>
    <property type="molecule type" value="Genomic_DNA"/>
</dbReference>
<keyword evidence="1" id="KW-0812">Transmembrane</keyword>
<comment type="caution">
    <text evidence="2">The sequence shown here is derived from an EMBL/GenBank/DDBJ whole genome shotgun (WGS) entry which is preliminary data.</text>
</comment>
<evidence type="ECO:0000313" key="3">
    <source>
        <dbReference type="Proteomes" id="UP001281003"/>
    </source>
</evidence>
<dbReference type="AlphaFoldDB" id="A0AAE0P9W8"/>
<feature type="transmembrane region" description="Helical" evidence="1">
    <location>
        <begin position="147"/>
        <end position="173"/>
    </location>
</feature>
<organism evidence="2 3">
    <name type="scientific">Sordaria brevicollis</name>
    <dbReference type="NCBI Taxonomy" id="83679"/>
    <lineage>
        <taxon>Eukaryota</taxon>
        <taxon>Fungi</taxon>
        <taxon>Dikarya</taxon>
        <taxon>Ascomycota</taxon>
        <taxon>Pezizomycotina</taxon>
        <taxon>Sordariomycetes</taxon>
        <taxon>Sordariomycetidae</taxon>
        <taxon>Sordariales</taxon>
        <taxon>Sordariaceae</taxon>
        <taxon>Sordaria</taxon>
    </lineage>
</organism>
<name>A0AAE0P9W8_SORBR</name>